<feature type="signal peptide" evidence="3">
    <location>
        <begin position="1"/>
        <end position="21"/>
    </location>
</feature>
<feature type="repeat" description="Kelch 7" evidence="3">
    <location>
        <begin position="351"/>
        <end position="380"/>
    </location>
</feature>
<protein>
    <recommendedName>
        <fullName evidence="3">N-acetylneuraminate epimerase</fullName>
        <ecNumber evidence="3">5.1.3.24</ecNumber>
    </recommendedName>
    <alternativeName>
        <fullName evidence="3">N-acetylneuraminate mutarotase</fullName>
        <shortName evidence="3">Neu5Ac mutarotase</shortName>
    </alternativeName>
    <alternativeName>
        <fullName evidence="3">Sialic acid epimerase</fullName>
    </alternativeName>
</protein>
<name>A0A126QDS1_PASMD</name>
<comment type="subunit">
    <text evidence="3">Homodimer.</text>
</comment>
<dbReference type="EMBL" id="KP660112">
    <property type="protein sequence ID" value="AMK07951.1"/>
    <property type="molecule type" value="Genomic_DNA"/>
</dbReference>
<feature type="repeat" description="Kelch 1" evidence="3">
    <location>
        <begin position="42"/>
        <end position="86"/>
    </location>
</feature>
<keyword evidence="1 3" id="KW-0880">Kelch repeat</keyword>
<dbReference type="GO" id="GO:0016857">
    <property type="term" value="F:racemase and epimerase activity, acting on carbohydrates and derivatives"/>
    <property type="evidence" value="ECO:0007669"/>
    <property type="project" value="UniProtKB-UniRule"/>
</dbReference>
<dbReference type="NCBIfam" id="TIGR03547">
    <property type="entry name" value="muta_rot_YjhT"/>
    <property type="match status" value="1"/>
</dbReference>
<dbReference type="EC" id="5.1.3.24" evidence="3"/>
<accession>A0A126QDS1</accession>
<keyword evidence="3" id="KW-0119">Carbohydrate metabolism</keyword>
<keyword evidence="3" id="KW-0732">Signal</keyword>
<feature type="chain" id="PRO_5008999036" description="N-acetylneuraminate epimerase" evidence="3">
    <location>
        <begin position="22"/>
        <end position="380"/>
    </location>
</feature>
<comment type="subcellular location">
    <subcellularLocation>
        <location evidence="3">Periplasm</location>
    </subcellularLocation>
</comment>
<evidence type="ECO:0000256" key="1">
    <source>
        <dbReference type="ARBA" id="ARBA00022441"/>
    </source>
</evidence>
<dbReference type="InterPro" id="IPR019936">
    <property type="entry name" value="NanM_proteobact"/>
</dbReference>
<proteinExistence type="inferred from homology"/>
<dbReference type="Pfam" id="PF24996">
    <property type="entry name" value="NANM"/>
    <property type="match status" value="1"/>
</dbReference>
<dbReference type="HAMAP" id="MF_01195">
    <property type="entry name" value="NanM"/>
    <property type="match status" value="1"/>
</dbReference>
<dbReference type="NCBIfam" id="NF010730">
    <property type="entry name" value="PRK14131.1"/>
    <property type="match status" value="1"/>
</dbReference>
<dbReference type="PANTHER" id="PTHR24412:SF441">
    <property type="entry name" value="KELCH-LIKE PROTEIN 28"/>
    <property type="match status" value="1"/>
</dbReference>
<comment type="function">
    <text evidence="3">Converts alpha-N-acetylneuranimic acid (Neu5Ac) to the beta-anomer, accelerating the equilibrium between the alpha- and beta-anomers. Probably facilitates sialidase-negative bacteria to compete sucessfully for limited amounts of extracellular Neu5Ac, which is likely taken up in the beta-anomer. In addition, the rapid removal of sialic acid from solution might be advantageous to the bacterium to damp down host responses.</text>
</comment>
<evidence type="ECO:0000256" key="3">
    <source>
        <dbReference type="HAMAP-Rule" id="MF_01195"/>
    </source>
</evidence>
<keyword evidence="3" id="KW-0413">Isomerase</keyword>
<evidence type="ECO:0000256" key="2">
    <source>
        <dbReference type="ARBA" id="ARBA00022737"/>
    </source>
</evidence>
<dbReference type="PANTHER" id="PTHR24412">
    <property type="entry name" value="KELCH PROTEIN"/>
    <property type="match status" value="1"/>
</dbReference>
<dbReference type="SUPFAM" id="SSF117281">
    <property type="entry name" value="Kelch motif"/>
    <property type="match status" value="1"/>
</dbReference>
<reference evidence="4" key="1">
    <citation type="submission" date="2015-01" db="EMBL/GenBank/DDBJ databases">
        <title>Draft genome sequence of Pasteurella multocida isolated from alpaca pneumonia.</title>
        <authorList>
            <person name="Maturrano L."/>
            <person name="Hurtado R."/>
            <person name="Allasi N."/>
            <person name="Juscamayta E."/>
            <person name="Fernandez D."/>
            <person name="Maximiliano J."/>
            <person name="Rimac R."/>
            <person name="Rosadio R."/>
        </authorList>
    </citation>
    <scope>NUCLEOTIDE SEQUENCE</scope>
    <source>
        <strain evidence="4">UNMSM</strain>
    </source>
</reference>
<dbReference type="GO" id="GO:0042597">
    <property type="term" value="C:periplasmic space"/>
    <property type="evidence" value="ECO:0007669"/>
    <property type="project" value="UniProtKB-SubCell"/>
</dbReference>
<feature type="repeat" description="Kelch 4" evidence="3">
    <location>
        <begin position="177"/>
        <end position="222"/>
    </location>
</feature>
<comment type="similarity">
    <text evidence="3">Belongs to the NanM family.</text>
</comment>
<comment type="catalytic activity">
    <reaction evidence="3">
        <text>N-acetyl-alpha-neuraminate = N-acetyl-beta-neuraminate</text>
        <dbReference type="Rhea" id="RHEA:25233"/>
        <dbReference type="ChEBI" id="CHEBI:58705"/>
        <dbReference type="ChEBI" id="CHEBI:58770"/>
        <dbReference type="EC" id="5.1.3.24"/>
    </reaction>
</comment>
<dbReference type="Gene3D" id="2.120.10.80">
    <property type="entry name" value="Kelch-type beta propeller"/>
    <property type="match status" value="2"/>
</dbReference>
<sequence precursor="true">MKFTKTALFTVLAATAFAAQAGQYPDLPEGIKAGAGALIGDTVYVGLGGTGTTKFYSLNLKDPKEWKEIAEFPGGKRNQPVAAGVNGKLYVFGGFQDTDVAKNQIINDAYEYNPADNTWTKLSTRSPRSTSVGASVAADGGKIYFVGGVNHEIWNGLFQDVKAAGGDKEKEKAIFDQYFNLRAQDFFFSPEIISYEPANNVWRNEGYFPYSGRAGAAVAIKDGKLLVVNGEVKAGLRSPGTALGTIGKDGVTWKKLGDLPAPTGYDKQDGIAGGMGGYTNGHYIVTGGANFPGALANYEKGIMDAHRTGGLKKTYHKAVYALDGKTGNWKIVGELPATIGYGLAVSYNNKVLLIGGETDGGKPLSAVQTMSYDGKKLTVE</sequence>
<evidence type="ECO:0000313" key="4">
    <source>
        <dbReference type="EMBL" id="AMK07951.1"/>
    </source>
</evidence>
<organism evidence="4">
    <name type="scientific">Pasteurella multocida</name>
    <dbReference type="NCBI Taxonomy" id="747"/>
    <lineage>
        <taxon>Bacteria</taxon>
        <taxon>Pseudomonadati</taxon>
        <taxon>Pseudomonadota</taxon>
        <taxon>Gammaproteobacteria</taxon>
        <taxon>Pasteurellales</taxon>
        <taxon>Pasteurellaceae</taxon>
        <taxon>Pasteurella</taxon>
    </lineage>
</organism>
<keyword evidence="3" id="KW-0574">Periplasm</keyword>
<dbReference type="RefSeq" id="WP_071523341.1">
    <property type="nucleotide sequence ID" value="NZ_JACDXE010000013.1"/>
</dbReference>
<dbReference type="InterPro" id="IPR015915">
    <property type="entry name" value="Kelch-typ_b-propeller"/>
</dbReference>
<gene>
    <name evidence="4" type="primary">PM1707</name>
    <name evidence="3" type="synonym">nanM</name>
</gene>
<feature type="active site" description="Proton acceptor" evidence="3">
    <location>
        <position position="231"/>
    </location>
</feature>
<comment type="caution">
    <text evidence="3">Lacks conserved residue(s) required for the propagation of feature annotation.</text>
</comment>
<feature type="repeat" description="Kelch 3" evidence="3">
    <location>
        <begin position="142"/>
        <end position="176"/>
    </location>
</feature>
<dbReference type="InterPro" id="IPR056734">
    <property type="entry name" value="NANM"/>
</dbReference>
<dbReference type="AlphaFoldDB" id="A0A126QDS1"/>
<keyword evidence="2 3" id="KW-0677">Repeat</keyword>